<comment type="caution">
    <text evidence="1">The sequence shown here is derived from an EMBL/GenBank/DDBJ whole genome shotgun (WGS) entry which is preliminary data.</text>
</comment>
<evidence type="ECO:0000313" key="2">
    <source>
        <dbReference type="Proteomes" id="UP000574390"/>
    </source>
</evidence>
<feature type="non-terminal residue" evidence="1">
    <location>
        <position position="1"/>
    </location>
</feature>
<protein>
    <submittedName>
        <fullName evidence="1">Uncharacterized protein</fullName>
    </submittedName>
</protein>
<name>A0A7J6UE90_PEROL</name>
<gene>
    <name evidence="1" type="ORF">FOZ62_019828</name>
</gene>
<feature type="non-terminal residue" evidence="1">
    <location>
        <position position="57"/>
    </location>
</feature>
<organism evidence="1 2">
    <name type="scientific">Perkinsus olseni</name>
    <name type="common">Perkinsus atlanticus</name>
    <dbReference type="NCBI Taxonomy" id="32597"/>
    <lineage>
        <taxon>Eukaryota</taxon>
        <taxon>Sar</taxon>
        <taxon>Alveolata</taxon>
        <taxon>Perkinsozoa</taxon>
        <taxon>Perkinsea</taxon>
        <taxon>Perkinsida</taxon>
        <taxon>Perkinsidae</taxon>
        <taxon>Perkinsus</taxon>
    </lineage>
</organism>
<dbReference type="EMBL" id="JABANM010000672">
    <property type="protein sequence ID" value="KAF4755562.1"/>
    <property type="molecule type" value="Genomic_DNA"/>
</dbReference>
<dbReference type="AlphaFoldDB" id="A0A7J6UE90"/>
<accession>A0A7J6UE90</accession>
<sequence length="57" mass="6912">WLPRREMKSRNRARISQRREIRSLPRSLRKLQLLKKRSLSIPTPERVSWSWNGGDVE</sequence>
<dbReference type="Proteomes" id="UP000574390">
    <property type="component" value="Unassembled WGS sequence"/>
</dbReference>
<proteinExistence type="predicted"/>
<reference evidence="1 2" key="1">
    <citation type="submission" date="2020-04" db="EMBL/GenBank/DDBJ databases">
        <title>Perkinsus olseni comparative genomics.</title>
        <authorList>
            <person name="Bogema D.R."/>
        </authorList>
    </citation>
    <scope>NUCLEOTIDE SEQUENCE [LARGE SCALE GENOMIC DNA]</scope>
    <source>
        <strain evidence="1">ATCC PRA-205</strain>
    </source>
</reference>
<evidence type="ECO:0000313" key="1">
    <source>
        <dbReference type="EMBL" id="KAF4755562.1"/>
    </source>
</evidence>